<dbReference type="RefSeq" id="WP_119120027.1">
    <property type="nucleotide sequence ID" value="NZ_QXIU01000152.1"/>
</dbReference>
<dbReference type="SUPFAM" id="SSF53697">
    <property type="entry name" value="SIS domain"/>
    <property type="match status" value="1"/>
</dbReference>
<dbReference type="GO" id="GO:0016835">
    <property type="term" value="F:carbon-oxygen lyase activity"/>
    <property type="evidence" value="ECO:0007669"/>
    <property type="project" value="UniProtKB-UniRule"/>
</dbReference>
<dbReference type="InterPro" id="IPR005486">
    <property type="entry name" value="Glucokinase_regulatory_CS"/>
</dbReference>
<feature type="active site" description="Proton donor" evidence="3">
    <location>
        <position position="84"/>
    </location>
</feature>
<dbReference type="OrthoDB" id="9813395at2"/>
<evidence type="ECO:0000259" key="4">
    <source>
        <dbReference type="PROSITE" id="PS51464"/>
    </source>
</evidence>
<feature type="active site" evidence="3">
    <location>
        <position position="115"/>
    </location>
</feature>
<dbReference type="AlphaFoldDB" id="A0A398D6I3"/>
<dbReference type="PROSITE" id="PS01272">
    <property type="entry name" value="GCKR"/>
    <property type="match status" value="1"/>
</dbReference>
<protein>
    <recommendedName>
        <fullName evidence="3">N-acetylmuramic acid 6-phosphate etherase</fullName>
        <shortName evidence="3">MurNAc-6-P etherase</shortName>
        <ecNumber evidence="3">4.2.1.126</ecNumber>
    </recommendedName>
    <alternativeName>
        <fullName evidence="3">N-acetylmuramic acid 6-phosphate hydrolase</fullName>
    </alternativeName>
    <alternativeName>
        <fullName evidence="3">N-acetylmuramic acid 6-phosphate lyase</fullName>
    </alternativeName>
</protein>
<dbReference type="PANTHER" id="PTHR10088">
    <property type="entry name" value="GLUCOKINASE REGULATORY PROTEIN"/>
    <property type="match status" value="1"/>
</dbReference>
<dbReference type="EMBL" id="QXIU01000152">
    <property type="protein sequence ID" value="RIE10130.1"/>
    <property type="molecule type" value="Genomic_DNA"/>
</dbReference>
<dbReference type="EC" id="4.2.1.126" evidence="3"/>
<name>A0A398D6I3_9BACT</name>
<dbReference type="NCBIfam" id="NF009222">
    <property type="entry name" value="PRK12570.1"/>
    <property type="match status" value="1"/>
</dbReference>
<keyword evidence="2 3" id="KW-0119">Carbohydrate metabolism</keyword>
<dbReference type="PANTHER" id="PTHR10088:SF4">
    <property type="entry name" value="GLUCOKINASE REGULATORY PROTEIN"/>
    <property type="match status" value="1"/>
</dbReference>
<comment type="pathway">
    <text evidence="3">Amino-sugar metabolism; N-acetylmuramate degradation.</text>
</comment>
<comment type="function">
    <text evidence="3">Specifically catalyzes the cleavage of the D-lactyl ether substituent of MurNAc 6-phosphate, producing GlcNAc 6-phosphate and D-lactate.</text>
</comment>
<evidence type="ECO:0000256" key="1">
    <source>
        <dbReference type="ARBA" id="ARBA00023239"/>
    </source>
</evidence>
<gene>
    <name evidence="3 5" type="primary">murQ</name>
    <name evidence="5" type="ORF">SMC5_06320</name>
</gene>
<comment type="caution">
    <text evidence="5">The sequence shown here is derived from an EMBL/GenBank/DDBJ whole genome shotgun (WGS) entry which is preliminary data.</text>
</comment>
<organism evidence="5 6">
    <name type="scientific">Candidatus Cryosericum odellii</name>
    <dbReference type="NCBI Taxonomy" id="2290917"/>
    <lineage>
        <taxon>Bacteria</taxon>
        <taxon>Pseudomonadati</taxon>
        <taxon>Caldisericota/Cryosericota group</taxon>
        <taxon>Candidatus Cryosericota</taxon>
        <taxon>Candidatus Cryosericia</taxon>
        <taxon>Candidatus Cryosericales</taxon>
        <taxon>Candidatus Cryosericaceae</taxon>
        <taxon>Candidatus Cryosericum</taxon>
    </lineage>
</organism>
<feature type="domain" description="SIS" evidence="4">
    <location>
        <begin position="56"/>
        <end position="219"/>
    </location>
</feature>
<comment type="miscellaneous">
    <text evidence="3">A lyase-type mechanism (elimination/hydration) is suggested for the cleavage of the lactyl ether bond of MurNAc 6-phosphate, with the formation of an alpha,beta-unsaturated aldehyde intermediate with (E)-stereochemistry, followed by the syn addition of water to give product.</text>
</comment>
<dbReference type="NCBIfam" id="NF003915">
    <property type="entry name" value="PRK05441.1"/>
    <property type="match status" value="1"/>
</dbReference>
<dbReference type="HAMAP" id="MF_00068">
    <property type="entry name" value="MurQ"/>
    <property type="match status" value="1"/>
</dbReference>
<dbReference type="Gene3D" id="1.10.8.1080">
    <property type="match status" value="1"/>
</dbReference>
<dbReference type="InterPro" id="IPR046348">
    <property type="entry name" value="SIS_dom_sf"/>
</dbReference>
<evidence type="ECO:0000256" key="2">
    <source>
        <dbReference type="ARBA" id="ARBA00023277"/>
    </source>
</evidence>
<dbReference type="FunFam" id="3.40.50.10490:FF:000014">
    <property type="entry name" value="N-acetylmuramic acid 6-phosphate etherase"/>
    <property type="match status" value="1"/>
</dbReference>
<dbReference type="GO" id="GO:0009254">
    <property type="term" value="P:peptidoglycan turnover"/>
    <property type="evidence" value="ECO:0007669"/>
    <property type="project" value="TreeGrafter"/>
</dbReference>
<dbReference type="InterPro" id="IPR040190">
    <property type="entry name" value="MURQ/GCKR"/>
</dbReference>
<accession>A0A398D6I3</accession>
<dbReference type="GO" id="GO:0097173">
    <property type="term" value="P:N-acetylmuramic acid catabolic process"/>
    <property type="evidence" value="ECO:0007669"/>
    <property type="project" value="UniProtKB-UniPathway"/>
</dbReference>
<evidence type="ECO:0000256" key="3">
    <source>
        <dbReference type="HAMAP-Rule" id="MF_00068"/>
    </source>
</evidence>
<sequence length="301" mass="31940">MLDLEHLLTETRNPDTLDIDVIPTHDILLEINKEDLKVAEAVRQVLAPISSAVDRIVDALRAGGRLIYLGAGSSGRLGILDASECSPTYGTPPDMVQGLIAGGAGAIFKAVEGAEDSRELAKEDLESIHLKSCDIVVGIAASGRTPYVIGGLLYAKTLQSMTIALTCTPNSEMERIADHSIVVLVGPEAIMGSTRMKAGTAQKMVLNMLSTATMIQMGKVYSNLMVDLKVTNKKLDERAKRIVCLATGVAREEAEHALTLSNGSVKIAITQLLAGVTNEEAVRLLEASDGFVSKAVTLSKT</sequence>
<dbReference type="Gene3D" id="3.40.50.10490">
    <property type="entry name" value="Glucose-6-phosphate isomerase like protein, domain 1"/>
    <property type="match status" value="1"/>
</dbReference>
<evidence type="ECO:0000313" key="5">
    <source>
        <dbReference type="EMBL" id="RIE10130.1"/>
    </source>
</evidence>
<dbReference type="InterPro" id="IPR005488">
    <property type="entry name" value="Etherase_MurQ"/>
</dbReference>
<dbReference type="GO" id="GO:0046348">
    <property type="term" value="P:amino sugar catabolic process"/>
    <property type="evidence" value="ECO:0007669"/>
    <property type="project" value="InterPro"/>
</dbReference>
<comment type="catalytic activity">
    <reaction evidence="3">
        <text>N-acetyl-D-muramate 6-phosphate + H2O = N-acetyl-D-glucosamine 6-phosphate + (R)-lactate</text>
        <dbReference type="Rhea" id="RHEA:26410"/>
        <dbReference type="ChEBI" id="CHEBI:15377"/>
        <dbReference type="ChEBI" id="CHEBI:16004"/>
        <dbReference type="ChEBI" id="CHEBI:57513"/>
        <dbReference type="ChEBI" id="CHEBI:58722"/>
        <dbReference type="EC" id="4.2.1.126"/>
    </reaction>
</comment>
<dbReference type="GO" id="GO:0016803">
    <property type="term" value="F:ether hydrolase activity"/>
    <property type="evidence" value="ECO:0007669"/>
    <property type="project" value="TreeGrafter"/>
</dbReference>
<dbReference type="UniPathway" id="UPA00342"/>
<comment type="subunit">
    <text evidence="3">Homodimer.</text>
</comment>
<keyword evidence="1 3" id="KW-0456">Lyase</keyword>
<comment type="similarity">
    <text evidence="3">Belongs to the GCKR-like family. MurNAc-6-P etherase subfamily.</text>
</comment>
<dbReference type="InterPro" id="IPR001347">
    <property type="entry name" value="SIS_dom"/>
</dbReference>
<dbReference type="PROSITE" id="PS51464">
    <property type="entry name" value="SIS"/>
    <property type="match status" value="1"/>
</dbReference>
<proteinExistence type="inferred from homology"/>
<dbReference type="GO" id="GO:0097367">
    <property type="term" value="F:carbohydrate derivative binding"/>
    <property type="evidence" value="ECO:0007669"/>
    <property type="project" value="InterPro"/>
</dbReference>
<dbReference type="Pfam" id="PF22645">
    <property type="entry name" value="GKRP_SIS_N"/>
    <property type="match status" value="1"/>
</dbReference>
<dbReference type="NCBIfam" id="TIGR00274">
    <property type="entry name" value="N-acetylmuramic acid 6-phosphate etherase"/>
    <property type="match status" value="1"/>
</dbReference>
<dbReference type="Proteomes" id="UP000266489">
    <property type="component" value="Unassembled WGS sequence"/>
</dbReference>
<evidence type="ECO:0000313" key="6">
    <source>
        <dbReference type="Proteomes" id="UP000266489"/>
    </source>
</evidence>
<reference evidence="5 6" key="1">
    <citation type="submission" date="2018-09" db="EMBL/GenBank/DDBJ databases">
        <title>Discovery and Ecogenomic Context for Candidatus Cryosericales, a Global Caldiserica Order Active in Thawing Permafrost.</title>
        <authorList>
            <person name="Martinez M.A."/>
            <person name="Woodcroft B.J."/>
            <person name="Ignacio Espinoza J.C."/>
            <person name="Zayed A."/>
            <person name="Singleton C.M."/>
            <person name="Boyd J."/>
            <person name="Li Y.-F."/>
            <person name="Purvine S."/>
            <person name="Maughan H."/>
            <person name="Hodgkins S.B."/>
            <person name="Anderson D."/>
            <person name="Sederholm M."/>
            <person name="Temperton B."/>
            <person name="Saleska S.R."/>
            <person name="Tyson G.W."/>
            <person name="Rich V.I."/>
        </authorList>
    </citation>
    <scope>NUCLEOTIDE SEQUENCE [LARGE SCALE GENOMIC DNA]</scope>
    <source>
        <strain evidence="5 6">SMC5</strain>
    </source>
</reference>
<dbReference type="CDD" id="cd05007">
    <property type="entry name" value="SIS_Etherase"/>
    <property type="match status" value="1"/>
</dbReference>